<dbReference type="InParanoid" id="A0A0C3D189"/>
<evidence type="ECO:0000313" key="2">
    <source>
        <dbReference type="EMBL" id="KIM95647.1"/>
    </source>
</evidence>
<dbReference type="Proteomes" id="UP000054321">
    <property type="component" value="Unassembled WGS sequence"/>
</dbReference>
<organism evidence="2 3">
    <name type="scientific">Oidiodendron maius (strain Zn)</name>
    <dbReference type="NCBI Taxonomy" id="913774"/>
    <lineage>
        <taxon>Eukaryota</taxon>
        <taxon>Fungi</taxon>
        <taxon>Dikarya</taxon>
        <taxon>Ascomycota</taxon>
        <taxon>Pezizomycotina</taxon>
        <taxon>Leotiomycetes</taxon>
        <taxon>Leotiomycetes incertae sedis</taxon>
        <taxon>Myxotrichaceae</taxon>
        <taxon>Oidiodendron</taxon>
    </lineage>
</organism>
<reference evidence="2 3" key="1">
    <citation type="submission" date="2014-04" db="EMBL/GenBank/DDBJ databases">
        <authorList>
            <consortium name="DOE Joint Genome Institute"/>
            <person name="Kuo A."/>
            <person name="Martino E."/>
            <person name="Perotto S."/>
            <person name="Kohler A."/>
            <person name="Nagy L.G."/>
            <person name="Floudas D."/>
            <person name="Copeland A."/>
            <person name="Barry K.W."/>
            <person name="Cichocki N."/>
            <person name="Veneault-Fourrey C."/>
            <person name="LaButti K."/>
            <person name="Lindquist E.A."/>
            <person name="Lipzen A."/>
            <person name="Lundell T."/>
            <person name="Morin E."/>
            <person name="Murat C."/>
            <person name="Sun H."/>
            <person name="Tunlid A."/>
            <person name="Henrissat B."/>
            <person name="Grigoriev I.V."/>
            <person name="Hibbett D.S."/>
            <person name="Martin F."/>
            <person name="Nordberg H.P."/>
            <person name="Cantor M.N."/>
            <person name="Hua S.X."/>
        </authorList>
    </citation>
    <scope>NUCLEOTIDE SEQUENCE [LARGE SCALE GENOMIC DNA]</scope>
    <source>
        <strain evidence="2 3">Zn</strain>
    </source>
</reference>
<sequence>MGEICGPCLVCCFAGRSNRCGREGLWSQRCLNLNSFPRLDTSVLISTLETCRHPYRRNLGNTVMTVCLSLLIMPLLYNYLWYPNLRQQALQFSEDIVDHAYFPSIAVFQRMDWSSQATLDDISAEPNCFLGWYEPNAADCNTSEPGTLPCSCNGSWSEDIRDFVWQNASYRYLNMQATSAMLCNIPTTLMILQAFYWFNSTQEFVDSSWKLSPSLWVAIYDPTLTLQEALENGYTRMVLINANGMTAINLGLNYRQAFGSAPAYDYELSISTIPATSIVCDLGSTTQAATGPCHISLFLQIPSFTRQTSLLSYEMGWTQDVVSNAGAYFSFIQLISWIFSGIAFQT</sequence>
<accession>A0A0C3D189</accession>
<dbReference type="HOGENOM" id="CLU_048768_0_0_1"/>
<keyword evidence="1" id="KW-0812">Transmembrane</keyword>
<evidence type="ECO:0000256" key="1">
    <source>
        <dbReference type="SAM" id="Phobius"/>
    </source>
</evidence>
<keyword evidence="1" id="KW-1133">Transmembrane helix</keyword>
<protein>
    <submittedName>
        <fullName evidence="2">Uncharacterized protein</fullName>
    </submittedName>
</protein>
<keyword evidence="3" id="KW-1185">Reference proteome</keyword>
<proteinExistence type="predicted"/>
<dbReference type="AlphaFoldDB" id="A0A0C3D189"/>
<evidence type="ECO:0000313" key="3">
    <source>
        <dbReference type="Proteomes" id="UP000054321"/>
    </source>
</evidence>
<feature type="transmembrane region" description="Helical" evidence="1">
    <location>
        <begin position="62"/>
        <end position="82"/>
    </location>
</feature>
<name>A0A0C3D189_OIDMZ</name>
<dbReference type="EMBL" id="KN832886">
    <property type="protein sequence ID" value="KIM95647.1"/>
    <property type="molecule type" value="Genomic_DNA"/>
</dbReference>
<gene>
    <name evidence="2" type="ORF">OIDMADRAFT_133314</name>
</gene>
<reference evidence="3" key="2">
    <citation type="submission" date="2015-01" db="EMBL/GenBank/DDBJ databases">
        <title>Evolutionary Origins and Diversification of the Mycorrhizal Mutualists.</title>
        <authorList>
            <consortium name="DOE Joint Genome Institute"/>
            <consortium name="Mycorrhizal Genomics Consortium"/>
            <person name="Kohler A."/>
            <person name="Kuo A."/>
            <person name="Nagy L.G."/>
            <person name="Floudas D."/>
            <person name="Copeland A."/>
            <person name="Barry K.W."/>
            <person name="Cichocki N."/>
            <person name="Veneault-Fourrey C."/>
            <person name="LaButti K."/>
            <person name="Lindquist E.A."/>
            <person name="Lipzen A."/>
            <person name="Lundell T."/>
            <person name="Morin E."/>
            <person name="Murat C."/>
            <person name="Riley R."/>
            <person name="Ohm R."/>
            <person name="Sun H."/>
            <person name="Tunlid A."/>
            <person name="Henrissat B."/>
            <person name="Grigoriev I.V."/>
            <person name="Hibbett D.S."/>
            <person name="Martin F."/>
        </authorList>
    </citation>
    <scope>NUCLEOTIDE SEQUENCE [LARGE SCALE GENOMIC DNA]</scope>
    <source>
        <strain evidence="3">Zn</strain>
    </source>
</reference>
<keyword evidence="1" id="KW-0472">Membrane</keyword>
<dbReference type="OrthoDB" id="3555540at2759"/>